<accession>A0ABN6MB89</accession>
<organism evidence="3 4">
    <name type="scientific">Desulfofustis limnaeus</name>
    <dbReference type="NCBI Taxonomy" id="2740163"/>
    <lineage>
        <taxon>Bacteria</taxon>
        <taxon>Pseudomonadati</taxon>
        <taxon>Thermodesulfobacteriota</taxon>
        <taxon>Desulfobulbia</taxon>
        <taxon>Desulfobulbales</taxon>
        <taxon>Desulfocapsaceae</taxon>
        <taxon>Desulfofustis</taxon>
    </lineage>
</organism>
<name>A0ABN6MB89_9BACT</name>
<dbReference type="Proteomes" id="UP000830055">
    <property type="component" value="Chromosome"/>
</dbReference>
<evidence type="ECO:0000313" key="4">
    <source>
        <dbReference type="Proteomes" id="UP000830055"/>
    </source>
</evidence>
<protein>
    <submittedName>
        <fullName evidence="3">Oxidoreductase</fullName>
    </submittedName>
</protein>
<dbReference type="InterPro" id="IPR023210">
    <property type="entry name" value="NADP_OxRdtase_dom"/>
</dbReference>
<dbReference type="PANTHER" id="PTHR43625">
    <property type="entry name" value="AFLATOXIN B1 ALDEHYDE REDUCTASE"/>
    <property type="match status" value="1"/>
</dbReference>
<reference evidence="3 4" key="1">
    <citation type="submission" date="2022-01" db="EMBL/GenBank/DDBJ databases">
        <title>Desulfofustis limnae sp. nov., a novel mesophilic sulfate-reducing bacterium isolated from marsh soil.</title>
        <authorList>
            <person name="Watanabe M."/>
            <person name="Takahashi A."/>
            <person name="Kojima H."/>
            <person name="Fukui M."/>
        </authorList>
    </citation>
    <scope>NUCLEOTIDE SEQUENCE [LARGE SCALE GENOMIC DNA]</scope>
    <source>
        <strain evidence="3 4">PPLL</strain>
    </source>
</reference>
<dbReference type="SUPFAM" id="SSF51430">
    <property type="entry name" value="NAD(P)-linked oxidoreductase"/>
    <property type="match status" value="1"/>
</dbReference>
<evidence type="ECO:0000259" key="2">
    <source>
        <dbReference type="Pfam" id="PF00248"/>
    </source>
</evidence>
<dbReference type="Pfam" id="PF00248">
    <property type="entry name" value="Aldo_ket_red"/>
    <property type="match status" value="1"/>
</dbReference>
<feature type="domain" description="NADP-dependent oxidoreductase" evidence="2">
    <location>
        <begin position="4"/>
        <end position="283"/>
    </location>
</feature>
<dbReference type="CDD" id="cd19076">
    <property type="entry name" value="AKR_AKR13A_13D"/>
    <property type="match status" value="1"/>
</dbReference>
<dbReference type="InterPro" id="IPR036812">
    <property type="entry name" value="NAD(P)_OxRdtase_dom_sf"/>
</dbReference>
<evidence type="ECO:0000256" key="1">
    <source>
        <dbReference type="ARBA" id="ARBA00023002"/>
    </source>
</evidence>
<proteinExistence type="predicted"/>
<dbReference type="Gene3D" id="3.20.20.100">
    <property type="entry name" value="NADP-dependent oxidoreductase domain"/>
    <property type="match status" value="1"/>
</dbReference>
<dbReference type="PRINTS" id="PR00069">
    <property type="entry name" value="ALDKETRDTASE"/>
</dbReference>
<keyword evidence="4" id="KW-1185">Reference proteome</keyword>
<dbReference type="EMBL" id="AP025516">
    <property type="protein sequence ID" value="BDD89289.1"/>
    <property type="molecule type" value="Genomic_DNA"/>
</dbReference>
<sequence length="304" mass="33244">MSDAYGPADEKESVATLEAALAAGIRHFDTADVYGNGHNETLLGRVLAGRRHDVFLATKFGFVGDEHGQVCVDGRPERVKSACESSLRRLGTEVIDLYYLHRRDEHVAIEETVGAMADLVSEGKVRYLGLSEVSAETLLRASAVHPIAALQSEYSLFTRTPERTVLPICRELGTVLVAFSPLGRGLLTGKLKSRAHLAEGDYRREMPRFAEGNLEKNLALVAVLEAMALAKNGTAAQVALAWLLAQGEDILPIPGMKRQAHLQDNLGALRIQLTPEDLACLSRLSEAVHGQRHNPHNLRFIEDK</sequence>
<evidence type="ECO:0000313" key="3">
    <source>
        <dbReference type="EMBL" id="BDD89289.1"/>
    </source>
</evidence>
<gene>
    <name evidence="3" type="ORF">DPPLL_36540</name>
</gene>
<dbReference type="PANTHER" id="PTHR43625:SF40">
    <property type="entry name" value="ALDO-KETO REDUCTASE YAKC [NADP(+)]"/>
    <property type="match status" value="1"/>
</dbReference>
<dbReference type="InterPro" id="IPR020471">
    <property type="entry name" value="AKR"/>
</dbReference>
<dbReference type="InterPro" id="IPR050791">
    <property type="entry name" value="Aldo-Keto_reductase"/>
</dbReference>
<keyword evidence="1" id="KW-0560">Oxidoreductase</keyword>